<evidence type="ECO:0000313" key="8">
    <source>
        <dbReference type="EMBL" id="KAK7481284.1"/>
    </source>
</evidence>
<dbReference type="Gene3D" id="3.30.40.10">
    <property type="entry name" value="Zinc/RING finger domain, C3HC4 (zinc finger)"/>
    <property type="match status" value="1"/>
</dbReference>
<protein>
    <recommendedName>
        <fullName evidence="7">RING-type domain-containing protein</fullName>
    </recommendedName>
</protein>
<evidence type="ECO:0000256" key="5">
    <source>
        <dbReference type="SAM" id="Phobius"/>
    </source>
</evidence>
<dbReference type="SUPFAM" id="SSF57850">
    <property type="entry name" value="RING/U-box"/>
    <property type="match status" value="1"/>
</dbReference>
<dbReference type="PANTHER" id="PTHR15302">
    <property type="entry name" value="E3 UBIQUITIN-PROTEIN LIGASE RNF103"/>
    <property type="match status" value="1"/>
</dbReference>
<evidence type="ECO:0000256" key="6">
    <source>
        <dbReference type="SAM" id="SignalP"/>
    </source>
</evidence>
<evidence type="ECO:0000313" key="9">
    <source>
        <dbReference type="Proteomes" id="UP001519460"/>
    </source>
</evidence>
<dbReference type="Pfam" id="PF13639">
    <property type="entry name" value="zf-RING_2"/>
    <property type="match status" value="1"/>
</dbReference>
<feature type="transmembrane region" description="Helical" evidence="5">
    <location>
        <begin position="390"/>
        <end position="407"/>
    </location>
</feature>
<accession>A0ABD0K268</accession>
<feature type="transmembrane region" description="Helical" evidence="5">
    <location>
        <begin position="445"/>
        <end position="464"/>
    </location>
</feature>
<feature type="compositionally biased region" description="Low complexity" evidence="4">
    <location>
        <begin position="777"/>
        <end position="787"/>
    </location>
</feature>
<feature type="signal peptide" evidence="6">
    <location>
        <begin position="1"/>
        <end position="24"/>
    </location>
</feature>
<evidence type="ECO:0000256" key="2">
    <source>
        <dbReference type="ARBA" id="ARBA00022833"/>
    </source>
</evidence>
<dbReference type="GO" id="GO:0008270">
    <property type="term" value="F:zinc ion binding"/>
    <property type="evidence" value="ECO:0007669"/>
    <property type="project" value="UniProtKB-KW"/>
</dbReference>
<evidence type="ECO:0000256" key="4">
    <source>
        <dbReference type="SAM" id="MobiDB-lite"/>
    </source>
</evidence>
<feature type="domain" description="RING-type" evidence="7">
    <location>
        <begin position="809"/>
        <end position="851"/>
    </location>
</feature>
<sequence length="864" mass="96516">MLFRRPARLPMLSFLSLSAVYLMAQLYEAGQRAWLGDAYDPLGEVVDPDQLGDHVLKALLDDQGVLYSRATNRSQLIQLLTDTGHLYWTQVQELAPSPKFELEMFHSGSQFESTVTSGYERVTWMVLVVEDLSTHLKRCSTSEPAGPMEAFSYVANHVNRYGIRVGLFDCSAAQGYCEQVGWLKEQILLVVPQDKQSNCLQRVMGRWSLQTYKVAIHTYEELFQPELLLKWVFQTLREKVVEFRNKTQLDQWMSGDARCGQSDPDIRVLYLTKQDSVPVFLSLISIEYQDVLKVGVVRGTDDVFKDVEQRDQSPKFPKLWFLSRQGIIYDYGHAKWEHFVYPHVTGFLRFFAPSSVDCIFVSVALLSVMLRLEALTVSDPQDRTCSWTRCAVAFVAAFVLVCAGEYFSCSTGVHIPFFNLAPFVTMCAWAPVFRRSVYSLMSSNVFRVFILVPLITEFLGVNSLCERLLDFVRAIRSRGSRQARAAADANDDTQRRPTIPTRSARPRRRRTEQAGDARRSPTRNGNATSDDETDGSSVTLRESPARMRGRPVPMMIIDRNGRMELFPLHTSRPCDVTTDYIDRLPTWEYQPADSLAADEGTGQATAAEEGHFASGHEHDPTQTVKVEKDETVEYADSEGHGANLAGCFPSAASRRRCVDDTAVDPHASSGGISSTAVPFRQGSDAIREARETSKLPSALATQQKQDPKDSRSVLPETRTPHAQDATMGTSARSTLETESALPEPPTEPLALEEMSRGQGQDVTMCANADSTLDADSESTLPEPSTESRGSEEKPQGQGQEARYPGVSECVICLEKFLAGEKLRGLPCTHAFHDACIRHWLLGGNHNCPVCRKLSFNLPPRTQDE</sequence>
<keyword evidence="5" id="KW-0812">Transmembrane</keyword>
<dbReference type="InterPro" id="IPR001841">
    <property type="entry name" value="Znf_RING"/>
</dbReference>
<proteinExistence type="predicted"/>
<feature type="region of interest" description="Disordered" evidence="4">
    <location>
        <begin position="482"/>
        <end position="552"/>
    </location>
</feature>
<feature type="transmembrane region" description="Helical" evidence="5">
    <location>
        <begin position="413"/>
        <end position="433"/>
    </location>
</feature>
<dbReference type="Proteomes" id="UP001519460">
    <property type="component" value="Unassembled WGS sequence"/>
</dbReference>
<comment type="caution">
    <text evidence="8">The sequence shown here is derived from an EMBL/GenBank/DDBJ whole genome shotgun (WGS) entry which is preliminary data.</text>
</comment>
<feature type="transmembrane region" description="Helical" evidence="5">
    <location>
        <begin position="350"/>
        <end position="370"/>
    </location>
</feature>
<keyword evidence="5" id="KW-1133">Transmembrane helix</keyword>
<keyword evidence="1 3" id="KW-0479">Metal-binding</keyword>
<evidence type="ECO:0000259" key="7">
    <source>
        <dbReference type="PROSITE" id="PS50089"/>
    </source>
</evidence>
<feature type="region of interest" description="Disordered" evidence="4">
    <location>
        <begin position="687"/>
        <end position="759"/>
    </location>
</feature>
<dbReference type="InterPro" id="IPR042494">
    <property type="entry name" value="RNF103"/>
</dbReference>
<organism evidence="8 9">
    <name type="scientific">Batillaria attramentaria</name>
    <dbReference type="NCBI Taxonomy" id="370345"/>
    <lineage>
        <taxon>Eukaryota</taxon>
        <taxon>Metazoa</taxon>
        <taxon>Spiralia</taxon>
        <taxon>Lophotrochozoa</taxon>
        <taxon>Mollusca</taxon>
        <taxon>Gastropoda</taxon>
        <taxon>Caenogastropoda</taxon>
        <taxon>Sorbeoconcha</taxon>
        <taxon>Cerithioidea</taxon>
        <taxon>Batillariidae</taxon>
        <taxon>Batillaria</taxon>
    </lineage>
</organism>
<evidence type="ECO:0000256" key="1">
    <source>
        <dbReference type="ARBA" id="ARBA00022771"/>
    </source>
</evidence>
<evidence type="ECO:0000256" key="3">
    <source>
        <dbReference type="PROSITE-ProRule" id="PRU00175"/>
    </source>
</evidence>
<feature type="region of interest" description="Disordered" evidence="4">
    <location>
        <begin position="771"/>
        <end position="801"/>
    </location>
</feature>
<name>A0ABD0K268_9CAEN</name>
<gene>
    <name evidence="8" type="ORF">BaRGS_00027544</name>
</gene>
<dbReference type="SMART" id="SM00184">
    <property type="entry name" value="RING"/>
    <property type="match status" value="1"/>
</dbReference>
<keyword evidence="1 3" id="KW-0863">Zinc-finger</keyword>
<keyword evidence="5" id="KW-0472">Membrane</keyword>
<keyword evidence="6" id="KW-0732">Signal</keyword>
<dbReference type="CDD" id="cd16473">
    <property type="entry name" value="RING-H2_RNF103"/>
    <property type="match status" value="1"/>
</dbReference>
<dbReference type="InterPro" id="IPR013083">
    <property type="entry name" value="Znf_RING/FYVE/PHD"/>
</dbReference>
<dbReference type="AlphaFoldDB" id="A0ABD0K268"/>
<feature type="chain" id="PRO_5044837094" description="RING-type domain-containing protein" evidence="6">
    <location>
        <begin position="25"/>
        <end position="864"/>
    </location>
</feature>
<dbReference type="EMBL" id="JACVVK020000265">
    <property type="protein sequence ID" value="KAK7481284.1"/>
    <property type="molecule type" value="Genomic_DNA"/>
</dbReference>
<keyword evidence="2" id="KW-0862">Zinc</keyword>
<dbReference type="PROSITE" id="PS50089">
    <property type="entry name" value="ZF_RING_2"/>
    <property type="match status" value="1"/>
</dbReference>
<dbReference type="PANTHER" id="PTHR15302:SF0">
    <property type="entry name" value="E3 UBIQUITIN-PROTEIN LIGASE RNF103"/>
    <property type="match status" value="1"/>
</dbReference>
<reference evidence="8 9" key="1">
    <citation type="journal article" date="2023" name="Sci. Data">
        <title>Genome assembly of the Korean intertidal mud-creeper Batillaria attramentaria.</title>
        <authorList>
            <person name="Patra A.K."/>
            <person name="Ho P.T."/>
            <person name="Jun S."/>
            <person name="Lee S.J."/>
            <person name="Kim Y."/>
            <person name="Won Y.J."/>
        </authorList>
    </citation>
    <scope>NUCLEOTIDE SEQUENCE [LARGE SCALE GENOMIC DNA]</scope>
    <source>
        <strain evidence="8">Wonlab-2016</strain>
    </source>
</reference>
<keyword evidence="9" id="KW-1185">Reference proteome</keyword>